<feature type="binding site" evidence="2">
    <location>
        <position position="308"/>
    </location>
    <ligand>
        <name>Zn(2+)</name>
        <dbReference type="ChEBI" id="CHEBI:29105"/>
        <label>1</label>
    </ligand>
</feature>
<dbReference type="GO" id="GO:0004151">
    <property type="term" value="F:dihydroorotase activity"/>
    <property type="evidence" value="ECO:0007669"/>
    <property type="project" value="UniProtKB-UniRule"/>
</dbReference>
<dbReference type="InterPro" id="IPR032466">
    <property type="entry name" value="Metal_Hydrolase"/>
</dbReference>
<feature type="binding site" evidence="2">
    <location>
        <position position="233"/>
    </location>
    <ligand>
        <name>Zn(2+)</name>
        <dbReference type="ChEBI" id="CHEBI:29105"/>
        <label>2</label>
    </ligand>
</feature>
<keyword evidence="2 4" id="KW-0378">Hydrolase</keyword>
<feature type="binding site" evidence="2">
    <location>
        <begin position="326"/>
        <end position="327"/>
    </location>
    <ligand>
        <name>substrate</name>
    </ligand>
</feature>
<sequence>MSIWLKNATVFDGKAFMEGTRHLVVEEGQIAHLGAEAPEGFEGQTLDLEGKWLCPGFWDLHTHLREPGQEWREDLTSGSLAGAAGGYTTLVAMPNTDPPVDCPSAVSYVARKGRELPGARVLPAGCVSKERKGEELAELLKMAEEGAVLFTDDGAPVRSSGLLRLALRYLDGTGLAVMEHSEDRSLFGKGQVHEGVISAVSGLAGVPSSCEVLGVQRGIELLREVGGCLHFTHLSAARSLELIRAAKAEGLSVTCDVTPHHLTFSEEDVMASGYDGYFKVNPPLRSVRDREALWGGIEDGTVDAIGTDHAPWHADEKDLPFQEASFGIASLECAAAGVLDGAVRRGVAAEKVLAALTRAPRCILGRGGDDLLAVGAEADLTVVDPDRVEKVNPRLWRSKAKHSPWSGVVLKGWPVLTLLGDRVLWRASEEQ</sequence>
<name>E3CYD3_9BACT</name>
<dbReference type="STRING" id="584708.Apau_1241"/>
<feature type="binding site" evidence="2">
    <location>
        <position position="63"/>
    </location>
    <ligand>
        <name>Zn(2+)</name>
        <dbReference type="ChEBI" id="CHEBI:29105"/>
        <label>1</label>
    </ligand>
</feature>
<dbReference type="NCBIfam" id="TIGR00857">
    <property type="entry name" value="pyrC_multi"/>
    <property type="match status" value="1"/>
</dbReference>
<organism evidence="4 5">
    <name type="scientific">Aminomonas paucivorans DSM 12260</name>
    <dbReference type="NCBI Taxonomy" id="584708"/>
    <lineage>
        <taxon>Bacteria</taxon>
        <taxon>Thermotogati</taxon>
        <taxon>Synergistota</taxon>
        <taxon>Synergistia</taxon>
        <taxon>Synergistales</taxon>
        <taxon>Synergistaceae</taxon>
        <taxon>Aminomonas</taxon>
    </lineage>
</organism>
<comment type="function">
    <text evidence="2">Catalyzes the reversible cyclization of carbamoyl aspartate to dihydroorotate.</text>
</comment>
<evidence type="ECO:0000259" key="3">
    <source>
        <dbReference type="Pfam" id="PF12890"/>
    </source>
</evidence>
<accession>E3CYD3</accession>
<dbReference type="HOGENOM" id="CLU_015572_1_0_0"/>
<protein>
    <recommendedName>
        <fullName evidence="2">Dihydroorotase</fullName>
        <shortName evidence="2">DHOase</shortName>
        <ecNumber evidence="2">3.5.2.3</ecNumber>
    </recommendedName>
</protein>
<feature type="binding site" evidence="2">
    <location>
        <position position="281"/>
    </location>
    <ligand>
        <name>substrate</name>
    </ligand>
</feature>
<dbReference type="InterPro" id="IPR004722">
    <property type="entry name" value="DHOase"/>
</dbReference>
<feature type="binding site" evidence="2">
    <location>
        <position position="180"/>
    </location>
    <ligand>
        <name>Zn(2+)</name>
        <dbReference type="ChEBI" id="CHEBI:29105"/>
        <label>2</label>
    </ligand>
</feature>
<keyword evidence="1 2" id="KW-0665">Pyrimidine biosynthesis</keyword>
<evidence type="ECO:0000313" key="5">
    <source>
        <dbReference type="Proteomes" id="UP000005096"/>
    </source>
</evidence>
<dbReference type="Pfam" id="PF12890">
    <property type="entry name" value="DHOase"/>
    <property type="match status" value="1"/>
</dbReference>
<dbReference type="SUPFAM" id="SSF51338">
    <property type="entry name" value="Composite domain of metallo-dependent hydrolases"/>
    <property type="match status" value="1"/>
</dbReference>
<evidence type="ECO:0000256" key="1">
    <source>
        <dbReference type="ARBA" id="ARBA00022975"/>
    </source>
</evidence>
<dbReference type="HAMAP" id="MF_00220_B">
    <property type="entry name" value="PyrC_classI_B"/>
    <property type="match status" value="1"/>
</dbReference>
<dbReference type="eggNOG" id="COG0044">
    <property type="taxonomic scope" value="Bacteria"/>
</dbReference>
<feature type="domain" description="Dihydroorotase catalytic" evidence="3">
    <location>
        <begin position="50"/>
        <end position="235"/>
    </location>
</feature>
<dbReference type="PANTHER" id="PTHR43668:SF2">
    <property type="entry name" value="ALLANTOINASE"/>
    <property type="match status" value="1"/>
</dbReference>
<dbReference type="Gene3D" id="3.20.20.140">
    <property type="entry name" value="Metal-dependent hydrolases"/>
    <property type="match status" value="1"/>
</dbReference>
<gene>
    <name evidence="2" type="primary">pyrC</name>
    <name evidence="4" type="ORF">Apau_1241</name>
</gene>
<evidence type="ECO:0000256" key="2">
    <source>
        <dbReference type="HAMAP-Rule" id="MF_00220"/>
    </source>
</evidence>
<dbReference type="InterPro" id="IPR011059">
    <property type="entry name" value="Metal-dep_hydrolase_composite"/>
</dbReference>
<dbReference type="UniPathway" id="UPA00070">
    <property type="reaction ID" value="UER00117"/>
</dbReference>
<proteinExistence type="inferred from homology"/>
<feature type="active site" evidence="2">
    <location>
        <position position="308"/>
    </location>
</feature>
<dbReference type="GO" id="GO:0005737">
    <property type="term" value="C:cytoplasm"/>
    <property type="evidence" value="ECO:0007669"/>
    <property type="project" value="TreeGrafter"/>
</dbReference>
<dbReference type="AlphaFoldDB" id="E3CYD3"/>
<keyword evidence="5" id="KW-1185">Reference proteome</keyword>
<feature type="binding site" evidence="2">
    <location>
        <begin position="63"/>
        <end position="65"/>
    </location>
    <ligand>
        <name>substrate</name>
    </ligand>
</feature>
<dbReference type="InterPro" id="IPR050138">
    <property type="entry name" value="DHOase/Allantoinase_Hydrolase"/>
</dbReference>
<feature type="binding site" evidence="2">
    <location>
        <position position="153"/>
    </location>
    <ligand>
        <name>Zn(2+)</name>
        <dbReference type="ChEBI" id="CHEBI:29105"/>
        <label>1</label>
    </ligand>
</feature>
<dbReference type="RefSeq" id="WP_006300868.1">
    <property type="nucleotide sequence ID" value="NZ_CM001022.1"/>
</dbReference>
<dbReference type="GO" id="GO:0044205">
    <property type="term" value="P:'de novo' UMP biosynthetic process"/>
    <property type="evidence" value="ECO:0007669"/>
    <property type="project" value="UniProtKB-UniRule"/>
</dbReference>
<dbReference type="GO" id="GO:0008270">
    <property type="term" value="F:zinc ion binding"/>
    <property type="evidence" value="ECO:0007669"/>
    <property type="project" value="UniProtKB-UniRule"/>
</dbReference>
<comment type="caution">
    <text evidence="2">Lacks conserved residue(s) required for the propagation of feature annotation.</text>
</comment>
<feature type="binding site" evidence="2">
    <location>
        <position position="61"/>
    </location>
    <ligand>
        <name>Zn(2+)</name>
        <dbReference type="ChEBI" id="CHEBI:29105"/>
        <label>1</label>
    </ligand>
</feature>
<dbReference type="Gene3D" id="2.30.40.10">
    <property type="entry name" value="Urease, subunit C, domain 1"/>
    <property type="match status" value="1"/>
</dbReference>
<dbReference type="CDD" id="cd01317">
    <property type="entry name" value="DHOase_IIa"/>
    <property type="match status" value="1"/>
</dbReference>
<evidence type="ECO:0000313" key="4">
    <source>
        <dbReference type="EMBL" id="EFQ23666.1"/>
    </source>
</evidence>
<reference evidence="4 5" key="1">
    <citation type="journal article" date="2010" name="Stand. Genomic Sci.">
        <title>Non-contiguous finished genome sequence of Aminomonas paucivorans type strain (GLU-3).</title>
        <authorList>
            <person name="Pitluck S."/>
            <person name="Yasawong M."/>
            <person name="Held B."/>
            <person name="Lapidus A."/>
            <person name="Nolan M."/>
            <person name="Copeland A."/>
            <person name="Lucas S."/>
            <person name="Del Rio T.G."/>
            <person name="Tice H."/>
            <person name="Cheng J.F."/>
            <person name="Chertkov O."/>
            <person name="Goodwin L."/>
            <person name="Tapia R."/>
            <person name="Han C."/>
            <person name="Liolios K."/>
            <person name="Ivanova N."/>
            <person name="Mavromatis K."/>
            <person name="Ovchinnikova G."/>
            <person name="Pati A."/>
            <person name="Chen A."/>
            <person name="Palaniappan K."/>
            <person name="Land M."/>
            <person name="Hauser L."/>
            <person name="Chang Y.J."/>
            <person name="Jeffries C.D."/>
            <person name="Pukall R."/>
            <person name="Spring S."/>
            <person name="Rohde M."/>
            <person name="Sikorski J."/>
            <person name="Goker M."/>
            <person name="Woyke T."/>
            <person name="Bristow J."/>
            <person name="Eisen J.A."/>
            <person name="Markowitz V."/>
            <person name="Hugenholtz P."/>
            <person name="Kyrpides N.C."/>
            <person name="Klenk H.P."/>
        </authorList>
    </citation>
    <scope>NUCLEOTIDE SEQUENCE [LARGE SCALE GENOMIC DNA]</scope>
    <source>
        <strain evidence="4 5">DSM 12260</strain>
    </source>
</reference>
<dbReference type="EC" id="3.5.2.3" evidence="2"/>
<comment type="pathway">
    <text evidence="2">Pyrimidine metabolism; UMP biosynthesis via de novo pathway; (S)-dihydroorotate from bicarbonate: step 3/3.</text>
</comment>
<keyword evidence="2" id="KW-0862">Zinc</keyword>
<dbReference type="OrthoDB" id="9765462at2"/>
<dbReference type="GO" id="GO:0004038">
    <property type="term" value="F:allantoinase activity"/>
    <property type="evidence" value="ECO:0007669"/>
    <property type="project" value="TreeGrafter"/>
</dbReference>
<dbReference type="InterPro" id="IPR024403">
    <property type="entry name" value="DHOase_cat"/>
</dbReference>
<dbReference type="PaxDb" id="584708-Apau_1241"/>
<comment type="catalytic activity">
    <reaction evidence="2">
        <text>(S)-dihydroorotate + H2O = N-carbamoyl-L-aspartate + H(+)</text>
        <dbReference type="Rhea" id="RHEA:24296"/>
        <dbReference type="ChEBI" id="CHEBI:15377"/>
        <dbReference type="ChEBI" id="CHEBI:15378"/>
        <dbReference type="ChEBI" id="CHEBI:30864"/>
        <dbReference type="ChEBI" id="CHEBI:32814"/>
        <dbReference type="EC" id="3.5.2.3"/>
    </reaction>
</comment>
<feature type="binding site" evidence="2">
    <location>
        <position position="95"/>
    </location>
    <ligand>
        <name>substrate</name>
    </ligand>
</feature>
<feature type="binding site" evidence="2">
    <location>
        <position position="153"/>
    </location>
    <ligand>
        <name>Zn(2+)</name>
        <dbReference type="ChEBI" id="CHEBI:29105"/>
        <label>2</label>
    </ligand>
</feature>
<comment type="cofactor">
    <cofactor evidence="2">
        <name>Zn(2+)</name>
        <dbReference type="ChEBI" id="CHEBI:29105"/>
    </cofactor>
    <text evidence="2">Binds 2 Zn(2+) ions per subunit.</text>
</comment>
<dbReference type="SUPFAM" id="SSF51556">
    <property type="entry name" value="Metallo-dependent hydrolases"/>
    <property type="match status" value="1"/>
</dbReference>
<dbReference type="Proteomes" id="UP000005096">
    <property type="component" value="Chromosome"/>
</dbReference>
<dbReference type="PANTHER" id="PTHR43668">
    <property type="entry name" value="ALLANTOINASE"/>
    <property type="match status" value="1"/>
</dbReference>
<dbReference type="EMBL" id="CM001022">
    <property type="protein sequence ID" value="EFQ23666.1"/>
    <property type="molecule type" value="Genomic_DNA"/>
</dbReference>
<keyword evidence="2" id="KW-0479">Metal-binding</keyword>
<comment type="similarity">
    <text evidence="2">Belongs to the metallo-dependent hydrolases superfamily. DHOase family. Class I DHOase subfamily.</text>
</comment>
<dbReference type="GO" id="GO:0006145">
    <property type="term" value="P:purine nucleobase catabolic process"/>
    <property type="evidence" value="ECO:0007669"/>
    <property type="project" value="TreeGrafter"/>
</dbReference>